<keyword evidence="3" id="KW-1185">Reference proteome</keyword>
<evidence type="ECO:0000313" key="2">
    <source>
        <dbReference type="EMBL" id="KAF4722560.1"/>
    </source>
</evidence>
<feature type="non-terminal residue" evidence="2">
    <location>
        <position position="1"/>
    </location>
</feature>
<proteinExistence type="predicted"/>
<feature type="compositionally biased region" description="Basic and acidic residues" evidence="1">
    <location>
        <begin position="95"/>
        <end position="107"/>
    </location>
</feature>
<dbReference type="Proteomes" id="UP000553632">
    <property type="component" value="Unassembled WGS sequence"/>
</dbReference>
<comment type="caution">
    <text evidence="2">The sequence shown here is derived from an EMBL/GenBank/DDBJ whole genome shotgun (WGS) entry which is preliminary data.</text>
</comment>
<sequence length="759" mass="84499">GDRRASDVATYLRTAQVAWLVDHADEFGYSDEEKRKLQYVLSLKRFAFTIFENYGGLAFVPQSRVVGLFLADVVRVEQELAKRQGFDSMKAAAEWQRKETGDRERSTSAELGSSSGSLEMASAKSDEGTSLSDTYSSCSSGGAEDSTGEEPQFTKGGFIPQGFLHRMTLQMKPDDHEALLRGSLRSSAQPFGLSSRGVTPPEPTLPDVAACRWLGMPFTLLGPGDVASMLASCLAAPWAGAVVQSNTRMLLEMLLQQQQPREYVIAVLCESSQNGSARALTNILMRLLEIPQDRTVHRIDVAALLEEKLEYPVPRRSDYMAGGRKPRDSYYHACNVLASRILRENMDQYLAVKNRLTVCYRIPATAPFSKEVRELEDKAIAAIGPTKDSKATKEDFEKAFAACREAIKADRRIVDRDWCKEFMLRSYEAFMVLSIYDEVVPDIEESREWLMVLAGVDTLPEDPVALVEVIVKSVYRYEEDRERILNDPLTKLMLRNPKGHVKLALVSAMGVISEGAEGTELAETFHRMHEKRGLQIVRADTGTGRSLEYNARRVIQAIRKIDPDTEWGWLGYSQGCANALRAETTVQTGTPEEYDLIHNRLVGRMLIFSAFNGSVHGKLGDDKVQAVIMDLEYFMKLLQAHFSSQFAGSALNLFTSALASRLVTDLLVGVQSLTHEGVFTLWRDGQFKQSTPTVAMRGAVESNVTLPEVLELLSNMLTKQTLNHEHHDTQVTVHECVAHSIHVRNSHTDVFARSGVDAA</sequence>
<name>A0A7J6RS32_PEROL</name>
<evidence type="ECO:0000313" key="3">
    <source>
        <dbReference type="Proteomes" id="UP000553632"/>
    </source>
</evidence>
<reference evidence="2 3" key="1">
    <citation type="submission" date="2020-04" db="EMBL/GenBank/DDBJ databases">
        <title>Perkinsus olseni comparative genomics.</title>
        <authorList>
            <person name="Bogema D.R."/>
        </authorList>
    </citation>
    <scope>NUCLEOTIDE SEQUENCE [LARGE SCALE GENOMIC DNA]</scope>
    <source>
        <strain evidence="2 3">ATCC PRA-207</strain>
    </source>
</reference>
<gene>
    <name evidence="2" type="ORF">FOZ63_020335</name>
</gene>
<evidence type="ECO:0000256" key="1">
    <source>
        <dbReference type="SAM" id="MobiDB-lite"/>
    </source>
</evidence>
<dbReference type="AlphaFoldDB" id="A0A7J6RS32"/>
<dbReference type="EMBL" id="JABANO010024031">
    <property type="protein sequence ID" value="KAF4722560.1"/>
    <property type="molecule type" value="Genomic_DNA"/>
</dbReference>
<organism evidence="2 3">
    <name type="scientific">Perkinsus olseni</name>
    <name type="common">Perkinsus atlanticus</name>
    <dbReference type="NCBI Taxonomy" id="32597"/>
    <lineage>
        <taxon>Eukaryota</taxon>
        <taxon>Sar</taxon>
        <taxon>Alveolata</taxon>
        <taxon>Perkinsozoa</taxon>
        <taxon>Perkinsea</taxon>
        <taxon>Perkinsida</taxon>
        <taxon>Perkinsidae</taxon>
        <taxon>Perkinsus</taxon>
    </lineage>
</organism>
<feature type="region of interest" description="Disordered" evidence="1">
    <location>
        <begin position="91"/>
        <end position="155"/>
    </location>
</feature>
<protein>
    <submittedName>
        <fullName evidence="2">Uncharacterized protein</fullName>
    </submittedName>
</protein>
<accession>A0A7J6RS32</accession>
<feature type="non-terminal residue" evidence="2">
    <location>
        <position position="759"/>
    </location>
</feature>
<feature type="compositionally biased region" description="Low complexity" evidence="1">
    <location>
        <begin position="108"/>
        <end position="123"/>
    </location>
</feature>
<feature type="compositionally biased region" description="Low complexity" evidence="1">
    <location>
        <begin position="130"/>
        <end position="140"/>
    </location>
</feature>